<keyword evidence="2" id="KW-1185">Reference proteome</keyword>
<gene>
    <name evidence="1" type="ORF">DPMN_089026</name>
</gene>
<name>A0A9D4KW55_DREPO</name>
<proteinExistence type="predicted"/>
<dbReference type="EMBL" id="JAIWYP010000003">
    <property type="protein sequence ID" value="KAH3846724.1"/>
    <property type="molecule type" value="Genomic_DNA"/>
</dbReference>
<evidence type="ECO:0000313" key="2">
    <source>
        <dbReference type="Proteomes" id="UP000828390"/>
    </source>
</evidence>
<dbReference type="Proteomes" id="UP000828390">
    <property type="component" value="Unassembled WGS sequence"/>
</dbReference>
<dbReference type="AlphaFoldDB" id="A0A9D4KW55"/>
<reference evidence="1" key="2">
    <citation type="submission" date="2020-11" db="EMBL/GenBank/DDBJ databases">
        <authorList>
            <person name="McCartney M.A."/>
            <person name="Auch B."/>
            <person name="Kono T."/>
            <person name="Mallez S."/>
            <person name="Becker A."/>
            <person name="Gohl D.M."/>
            <person name="Silverstein K.A.T."/>
            <person name="Koren S."/>
            <person name="Bechman K.B."/>
            <person name="Herman A."/>
            <person name="Abrahante J.E."/>
            <person name="Garbe J."/>
        </authorList>
    </citation>
    <scope>NUCLEOTIDE SEQUENCE</scope>
    <source>
        <strain evidence="1">Duluth1</strain>
        <tissue evidence="1">Whole animal</tissue>
    </source>
</reference>
<sequence>MDVHCYSSMTHYQQRNGRTLQFRYDTVPAEKWTYIAIQVRHSTSREMDVHRYSGMTQYQQRNGQTSLFRYDTVPAEKSTYIAIQV</sequence>
<reference evidence="1" key="1">
    <citation type="journal article" date="2019" name="bioRxiv">
        <title>The Genome of the Zebra Mussel, Dreissena polymorpha: A Resource for Invasive Species Research.</title>
        <authorList>
            <person name="McCartney M.A."/>
            <person name="Auch B."/>
            <person name="Kono T."/>
            <person name="Mallez S."/>
            <person name="Zhang Y."/>
            <person name="Obille A."/>
            <person name="Becker A."/>
            <person name="Abrahante J.E."/>
            <person name="Garbe J."/>
            <person name="Badalamenti J.P."/>
            <person name="Herman A."/>
            <person name="Mangelson H."/>
            <person name="Liachko I."/>
            <person name="Sullivan S."/>
            <person name="Sone E.D."/>
            <person name="Koren S."/>
            <person name="Silverstein K.A.T."/>
            <person name="Beckman K.B."/>
            <person name="Gohl D.M."/>
        </authorList>
    </citation>
    <scope>NUCLEOTIDE SEQUENCE</scope>
    <source>
        <strain evidence="1">Duluth1</strain>
        <tissue evidence="1">Whole animal</tissue>
    </source>
</reference>
<organism evidence="1 2">
    <name type="scientific">Dreissena polymorpha</name>
    <name type="common">Zebra mussel</name>
    <name type="synonym">Mytilus polymorpha</name>
    <dbReference type="NCBI Taxonomy" id="45954"/>
    <lineage>
        <taxon>Eukaryota</taxon>
        <taxon>Metazoa</taxon>
        <taxon>Spiralia</taxon>
        <taxon>Lophotrochozoa</taxon>
        <taxon>Mollusca</taxon>
        <taxon>Bivalvia</taxon>
        <taxon>Autobranchia</taxon>
        <taxon>Heteroconchia</taxon>
        <taxon>Euheterodonta</taxon>
        <taxon>Imparidentia</taxon>
        <taxon>Neoheterodontei</taxon>
        <taxon>Myida</taxon>
        <taxon>Dreissenoidea</taxon>
        <taxon>Dreissenidae</taxon>
        <taxon>Dreissena</taxon>
    </lineage>
</organism>
<comment type="caution">
    <text evidence="1">The sequence shown here is derived from an EMBL/GenBank/DDBJ whole genome shotgun (WGS) entry which is preliminary data.</text>
</comment>
<protein>
    <submittedName>
        <fullName evidence="1">Uncharacterized protein</fullName>
    </submittedName>
</protein>
<accession>A0A9D4KW55</accession>
<evidence type="ECO:0000313" key="1">
    <source>
        <dbReference type="EMBL" id="KAH3846724.1"/>
    </source>
</evidence>